<dbReference type="AlphaFoldDB" id="A0A919P975"/>
<dbReference type="PRINTS" id="PR00040">
    <property type="entry name" value="HTHMERR"/>
</dbReference>
<dbReference type="GO" id="GO:0003677">
    <property type="term" value="F:DNA binding"/>
    <property type="evidence" value="ECO:0007669"/>
    <property type="project" value="UniProtKB-KW"/>
</dbReference>
<dbReference type="PANTHER" id="PTHR30204:SF93">
    <property type="entry name" value="HTH MERR-TYPE DOMAIN-CONTAINING PROTEIN"/>
    <property type="match status" value="1"/>
</dbReference>
<dbReference type="InterPro" id="IPR000551">
    <property type="entry name" value="MerR-type_HTH_dom"/>
</dbReference>
<accession>A0A919P975</accession>
<feature type="domain" description="HTH merR-type" evidence="2">
    <location>
        <begin position="23"/>
        <end position="92"/>
    </location>
</feature>
<dbReference type="Proteomes" id="UP000642125">
    <property type="component" value="Unassembled WGS sequence"/>
</dbReference>
<evidence type="ECO:0000313" key="3">
    <source>
        <dbReference type="EMBL" id="GIG35315.1"/>
    </source>
</evidence>
<reference evidence="3" key="1">
    <citation type="submission" date="2021-01" db="EMBL/GenBank/DDBJ databases">
        <title>Whole genome shotgun sequence of Cellulomonas pakistanensis NBRC 110800.</title>
        <authorList>
            <person name="Komaki H."/>
            <person name="Tamura T."/>
        </authorList>
    </citation>
    <scope>NUCLEOTIDE SEQUENCE</scope>
    <source>
        <strain evidence="3">NBRC 110800</strain>
    </source>
</reference>
<dbReference type="SUPFAM" id="SSF46955">
    <property type="entry name" value="Putative DNA-binding domain"/>
    <property type="match status" value="1"/>
</dbReference>
<keyword evidence="1" id="KW-0238">DNA-binding</keyword>
<protein>
    <submittedName>
        <fullName evidence="3">MerR family transcriptional regulator</fullName>
    </submittedName>
</protein>
<dbReference type="PANTHER" id="PTHR30204">
    <property type="entry name" value="REDOX-CYCLING DRUG-SENSING TRANSCRIPTIONAL ACTIVATOR SOXR"/>
    <property type="match status" value="1"/>
</dbReference>
<comment type="caution">
    <text evidence="3">The sequence shown here is derived from an EMBL/GenBank/DDBJ whole genome shotgun (WGS) entry which is preliminary data.</text>
</comment>
<dbReference type="Gene3D" id="1.10.1660.10">
    <property type="match status" value="1"/>
</dbReference>
<organism evidence="3 4">
    <name type="scientific">Cellulomonas pakistanensis</name>
    <dbReference type="NCBI Taxonomy" id="992287"/>
    <lineage>
        <taxon>Bacteria</taxon>
        <taxon>Bacillati</taxon>
        <taxon>Actinomycetota</taxon>
        <taxon>Actinomycetes</taxon>
        <taxon>Micrococcales</taxon>
        <taxon>Cellulomonadaceae</taxon>
        <taxon>Cellulomonas</taxon>
    </lineage>
</organism>
<keyword evidence="4" id="KW-1185">Reference proteome</keyword>
<dbReference type="PROSITE" id="PS50937">
    <property type="entry name" value="HTH_MERR_2"/>
    <property type="match status" value="1"/>
</dbReference>
<evidence type="ECO:0000259" key="2">
    <source>
        <dbReference type="PROSITE" id="PS50937"/>
    </source>
</evidence>
<gene>
    <name evidence="3" type="ORF">Cpa01nite_06960</name>
</gene>
<evidence type="ECO:0000313" key="4">
    <source>
        <dbReference type="Proteomes" id="UP000642125"/>
    </source>
</evidence>
<dbReference type="GO" id="GO:0003700">
    <property type="term" value="F:DNA-binding transcription factor activity"/>
    <property type="evidence" value="ECO:0007669"/>
    <property type="project" value="InterPro"/>
</dbReference>
<dbReference type="SMART" id="SM00422">
    <property type="entry name" value="HTH_MERR"/>
    <property type="match status" value="1"/>
</dbReference>
<sequence>MEGVVAMLGSRPVRKEVAVSLHHMQIGEVAERTGLSLRTIRYYGEVGLVRPSARTHGGFRLYTEPDIARLELIKRMKPLDFSLDEMGDLLGVLDRINEPGITAEEHEALLERLRMYRLAAEERSRALREQLAVAEDFHESLRKEISRQRRIGERSGS</sequence>
<evidence type="ECO:0000256" key="1">
    <source>
        <dbReference type="ARBA" id="ARBA00023125"/>
    </source>
</evidence>
<name>A0A919P975_9CELL</name>
<dbReference type="InterPro" id="IPR047057">
    <property type="entry name" value="MerR_fam"/>
</dbReference>
<dbReference type="EMBL" id="BONO01000003">
    <property type="protein sequence ID" value="GIG35315.1"/>
    <property type="molecule type" value="Genomic_DNA"/>
</dbReference>
<dbReference type="Pfam" id="PF13411">
    <property type="entry name" value="MerR_1"/>
    <property type="match status" value="1"/>
</dbReference>
<proteinExistence type="predicted"/>
<dbReference type="InterPro" id="IPR009061">
    <property type="entry name" value="DNA-bd_dom_put_sf"/>
</dbReference>